<dbReference type="OrthoDB" id="2111131at2"/>
<dbReference type="RefSeq" id="WP_085030419.1">
    <property type="nucleotide sequence ID" value="NZ_CP020772.1"/>
</dbReference>
<feature type="signal peptide" evidence="2">
    <location>
        <begin position="1"/>
        <end position="22"/>
    </location>
</feature>
<evidence type="ECO:0008006" key="5">
    <source>
        <dbReference type="Google" id="ProtNLM"/>
    </source>
</evidence>
<protein>
    <recommendedName>
        <fullName evidence="5">DUF3829 domain-containing protein</fullName>
    </recommendedName>
</protein>
<feature type="compositionally biased region" description="Acidic residues" evidence="1">
    <location>
        <begin position="49"/>
        <end position="66"/>
    </location>
</feature>
<dbReference type="KEGG" id="hmn:HM131_14355"/>
<reference evidence="3 4" key="1">
    <citation type="submission" date="2017-04" db="EMBL/GenBank/DDBJ databases">
        <title>The whole genome sequencing and assembly of Halobacillus mangrovi strain.</title>
        <authorList>
            <person name="Lee S.-J."/>
            <person name="Park M.-K."/>
            <person name="Kim J.-Y."/>
            <person name="Lee Y.-J."/>
            <person name="Yi H."/>
            <person name="Bahn Y.-S."/>
            <person name="Kim J.F."/>
            <person name="Lee D.-W."/>
        </authorList>
    </citation>
    <scope>NUCLEOTIDE SEQUENCE [LARGE SCALE GENOMIC DNA]</scope>
    <source>
        <strain evidence="3 4">KTB 131</strain>
    </source>
</reference>
<accession>A0A1W5ZXB5</accession>
<organism evidence="3 4">
    <name type="scientific">Halobacillus mangrovi</name>
    <dbReference type="NCBI Taxonomy" id="402384"/>
    <lineage>
        <taxon>Bacteria</taxon>
        <taxon>Bacillati</taxon>
        <taxon>Bacillota</taxon>
        <taxon>Bacilli</taxon>
        <taxon>Bacillales</taxon>
        <taxon>Bacillaceae</taxon>
        <taxon>Halobacillus</taxon>
    </lineage>
</organism>
<name>A0A1W5ZXB5_9BACI</name>
<dbReference type="PROSITE" id="PS51257">
    <property type="entry name" value="PROKAR_LIPOPROTEIN"/>
    <property type="match status" value="1"/>
</dbReference>
<dbReference type="STRING" id="402384.HM131_14355"/>
<dbReference type="Proteomes" id="UP000192527">
    <property type="component" value="Chromosome"/>
</dbReference>
<keyword evidence="4" id="KW-1185">Reference proteome</keyword>
<keyword evidence="2" id="KW-0732">Signal</keyword>
<evidence type="ECO:0000313" key="3">
    <source>
        <dbReference type="EMBL" id="ARI77958.1"/>
    </source>
</evidence>
<dbReference type="AlphaFoldDB" id="A0A1W5ZXB5"/>
<feature type="compositionally biased region" description="Basic and acidic residues" evidence="1">
    <location>
        <begin position="31"/>
        <end position="45"/>
    </location>
</feature>
<gene>
    <name evidence="3" type="ORF">HM131_14355</name>
</gene>
<evidence type="ECO:0000313" key="4">
    <source>
        <dbReference type="Proteomes" id="UP000192527"/>
    </source>
</evidence>
<sequence>MFLKNKLVLLLIVIGLVLSACGQDENTSSEDTEKDKASQEEKEQASNEGAEENDESEEANDQESDSEFVQAYNEGKAELAKAGEGEEVDYDKVIDLYNNSLKTLVANRDGNIDQQISTALEAGKSGEMDGQIVKQIFDKLTQKVFYLTIKHEFQEISESWGDKELAKEEIAEAKEFYTVLKETVEKRDAAYDTNMVDQIEGGFNEIEKAVENDDKLGFELGKQVVDKTMMKTFYLAAGAMPHGYASKAAKEAKEDPEHAKVEQAEGWAFYQSVSDYISEYAPDEAAVIEENFNLETDVKELDPEAVNNAFVRGLAKVALHEYEESEEDWGEDKSVITGLEGALFIDMIASDIKRVQGEEAYNTLNEQAQGYLEAVKADEKQQAMDVLEKIEETLNTVIEEAK</sequence>
<evidence type="ECO:0000256" key="2">
    <source>
        <dbReference type="SAM" id="SignalP"/>
    </source>
</evidence>
<evidence type="ECO:0000256" key="1">
    <source>
        <dbReference type="SAM" id="MobiDB-lite"/>
    </source>
</evidence>
<feature type="chain" id="PRO_5039171237" description="DUF3829 domain-containing protein" evidence="2">
    <location>
        <begin position="23"/>
        <end position="402"/>
    </location>
</feature>
<proteinExistence type="predicted"/>
<dbReference type="EMBL" id="CP020772">
    <property type="protein sequence ID" value="ARI77958.1"/>
    <property type="molecule type" value="Genomic_DNA"/>
</dbReference>
<feature type="region of interest" description="Disordered" evidence="1">
    <location>
        <begin position="24"/>
        <end position="68"/>
    </location>
</feature>